<accession>A0A8J5G4C0</accession>
<evidence type="ECO:0008006" key="8">
    <source>
        <dbReference type="Google" id="ProtNLM"/>
    </source>
</evidence>
<feature type="compositionally biased region" description="Low complexity" evidence="4">
    <location>
        <begin position="1"/>
        <end position="18"/>
    </location>
</feature>
<name>A0A8J5G4C0_ZINOF</name>
<feature type="binding site" evidence="3">
    <location>
        <begin position="249"/>
        <end position="253"/>
    </location>
    <ligand>
        <name>ATP</name>
        <dbReference type="ChEBI" id="CHEBI:30616"/>
    </ligand>
</feature>
<dbReference type="GO" id="GO:0009134">
    <property type="term" value="P:nucleoside diphosphate catabolic process"/>
    <property type="evidence" value="ECO:0007669"/>
    <property type="project" value="TreeGrafter"/>
</dbReference>
<dbReference type="GO" id="GO:0005524">
    <property type="term" value="F:ATP binding"/>
    <property type="evidence" value="ECO:0007669"/>
    <property type="project" value="UniProtKB-KW"/>
</dbReference>
<dbReference type="PANTHER" id="PTHR11782">
    <property type="entry name" value="ADENOSINE/GUANOSINE DIPHOSPHATASE"/>
    <property type="match status" value="1"/>
</dbReference>
<evidence type="ECO:0000256" key="2">
    <source>
        <dbReference type="ARBA" id="ARBA00022801"/>
    </source>
</evidence>
<dbReference type="Pfam" id="PF01150">
    <property type="entry name" value="GDA1_CD39"/>
    <property type="match status" value="1"/>
</dbReference>
<sequence>MDFSSLQSRPSSSSSSSLGSGGAYIPPHRTQLHPRLYYSAPSSVASRSLPLGGGGRRWILAAGLLILPFLFYLLAAAGRTHVSAHFDAPRPRGFGLVIGASSAGSRIHVFEFLNEGRISFVGSDGGASVSLQVRPGLGAFGAALEDAGGSIVKLLEFAKRRVPRAEWRKTKVMLIENGGLEKLPLRVRLAIMDSCRRALRSSGFMFANEWASSITGQDKGIYAWIAANYVLGTLGGNRQETVGIIELGGASTQITFAPEEPPSTEFSRMLKFPGVTYNLYSKSIHQFGQDVAWESLMHLHNYSTTGTASSYIEETIQFSCLPKAYNQSFIVMKSSIVSQKNISVEAENRFATCRSKAYMLLQGQGICSNSQCEILQRFKTEFKGMLESRQKFYFVSELFGMTPKASLLDVEAAGRHYCEDNWHSLKEAHPSIHEMDLMKYCFSSAFMVSLLHDGLGVPMDEKQIGFADSTGGSPLDWTLGAFVLQTVYQPELDPENFPNIAGSDTLTFILLFVIVLLVILSVFYVSNWRKPRSKTIYDLEKGRYIVTHMPA</sequence>
<evidence type="ECO:0000313" key="7">
    <source>
        <dbReference type="Proteomes" id="UP000734854"/>
    </source>
</evidence>
<dbReference type="OrthoDB" id="6372431at2759"/>
<evidence type="ECO:0000256" key="3">
    <source>
        <dbReference type="PIRSR" id="PIRSR600407-2"/>
    </source>
</evidence>
<keyword evidence="5" id="KW-1133">Transmembrane helix</keyword>
<evidence type="ECO:0000256" key="4">
    <source>
        <dbReference type="SAM" id="MobiDB-lite"/>
    </source>
</evidence>
<dbReference type="PANTHER" id="PTHR11782:SF96">
    <property type="entry name" value="APYRASE 6-RELATED"/>
    <property type="match status" value="1"/>
</dbReference>
<protein>
    <recommendedName>
        <fullName evidence="8">Apyrase 6</fullName>
    </recommendedName>
</protein>
<feature type="transmembrane region" description="Helical" evidence="5">
    <location>
        <begin position="58"/>
        <end position="77"/>
    </location>
</feature>
<comment type="caution">
    <text evidence="6">The sequence shown here is derived from an EMBL/GenBank/DDBJ whole genome shotgun (WGS) entry which is preliminary data.</text>
</comment>
<evidence type="ECO:0000256" key="5">
    <source>
        <dbReference type="SAM" id="Phobius"/>
    </source>
</evidence>
<dbReference type="Proteomes" id="UP000734854">
    <property type="component" value="Unassembled WGS sequence"/>
</dbReference>
<evidence type="ECO:0000313" key="6">
    <source>
        <dbReference type="EMBL" id="KAG6499396.1"/>
    </source>
</evidence>
<proteinExistence type="inferred from homology"/>
<dbReference type="GO" id="GO:0017110">
    <property type="term" value="F:nucleoside diphosphate phosphatase activity"/>
    <property type="evidence" value="ECO:0007669"/>
    <property type="project" value="TreeGrafter"/>
</dbReference>
<keyword evidence="3" id="KW-0547">Nucleotide-binding</keyword>
<feature type="region of interest" description="Disordered" evidence="4">
    <location>
        <begin position="1"/>
        <end position="22"/>
    </location>
</feature>
<keyword evidence="2" id="KW-0378">Hydrolase</keyword>
<reference evidence="6 7" key="1">
    <citation type="submission" date="2020-08" db="EMBL/GenBank/DDBJ databases">
        <title>Plant Genome Project.</title>
        <authorList>
            <person name="Zhang R.-G."/>
        </authorList>
    </citation>
    <scope>NUCLEOTIDE SEQUENCE [LARGE SCALE GENOMIC DNA]</scope>
    <source>
        <tissue evidence="6">Rhizome</tissue>
    </source>
</reference>
<feature type="transmembrane region" description="Helical" evidence="5">
    <location>
        <begin position="506"/>
        <end position="525"/>
    </location>
</feature>
<keyword evidence="5" id="KW-0812">Transmembrane</keyword>
<comment type="similarity">
    <text evidence="1">Belongs to the GDA1/CD39 NTPase family.</text>
</comment>
<keyword evidence="5" id="KW-0472">Membrane</keyword>
<organism evidence="6 7">
    <name type="scientific">Zingiber officinale</name>
    <name type="common">Ginger</name>
    <name type="synonym">Amomum zingiber</name>
    <dbReference type="NCBI Taxonomy" id="94328"/>
    <lineage>
        <taxon>Eukaryota</taxon>
        <taxon>Viridiplantae</taxon>
        <taxon>Streptophyta</taxon>
        <taxon>Embryophyta</taxon>
        <taxon>Tracheophyta</taxon>
        <taxon>Spermatophyta</taxon>
        <taxon>Magnoliopsida</taxon>
        <taxon>Liliopsida</taxon>
        <taxon>Zingiberales</taxon>
        <taxon>Zingiberaceae</taxon>
        <taxon>Zingiber</taxon>
    </lineage>
</organism>
<evidence type="ECO:0000256" key="1">
    <source>
        <dbReference type="ARBA" id="ARBA00009283"/>
    </source>
</evidence>
<keyword evidence="3" id="KW-0067">ATP-binding</keyword>
<dbReference type="EMBL" id="JACMSC010000011">
    <property type="protein sequence ID" value="KAG6499396.1"/>
    <property type="molecule type" value="Genomic_DNA"/>
</dbReference>
<dbReference type="AlphaFoldDB" id="A0A8J5G4C0"/>
<gene>
    <name evidence="6" type="ORF">ZIOFF_039177</name>
</gene>
<dbReference type="InterPro" id="IPR000407">
    <property type="entry name" value="GDA1_CD39_NTPase"/>
</dbReference>
<dbReference type="GO" id="GO:0016020">
    <property type="term" value="C:membrane"/>
    <property type="evidence" value="ECO:0007669"/>
    <property type="project" value="TreeGrafter"/>
</dbReference>
<keyword evidence="7" id="KW-1185">Reference proteome</keyword>